<dbReference type="STRING" id="1314751.GCA_001591425_01741"/>
<accession>A0A223KMC1</accession>
<dbReference type="AlphaFoldDB" id="A0A223KMC1"/>
<gene>
    <name evidence="2" type="ORF">BC6307_04715</name>
</gene>
<dbReference type="PANTHER" id="PTHR36836:SF1">
    <property type="entry name" value="COLANIC ACID BIOSYNTHESIS PROTEIN WCAK"/>
    <property type="match status" value="1"/>
</dbReference>
<dbReference type="EMBL" id="CP018866">
    <property type="protein sequence ID" value="AST90631.1"/>
    <property type="molecule type" value="Genomic_DNA"/>
</dbReference>
<proteinExistence type="predicted"/>
<name>A0A223KMC1_9BACI</name>
<dbReference type="KEGG" id="bcoh:BC6307_04715"/>
<dbReference type="InterPro" id="IPR007345">
    <property type="entry name" value="Polysacch_pyruvyl_Trfase"/>
</dbReference>
<feature type="domain" description="Polysaccharide pyruvyl transferase" evidence="1">
    <location>
        <begin position="13"/>
        <end position="306"/>
    </location>
</feature>
<evidence type="ECO:0000313" key="3">
    <source>
        <dbReference type="Proteomes" id="UP000215224"/>
    </source>
</evidence>
<organism evidence="2 3">
    <name type="scientific">Sutcliffiella cohnii</name>
    <dbReference type="NCBI Taxonomy" id="33932"/>
    <lineage>
        <taxon>Bacteria</taxon>
        <taxon>Bacillati</taxon>
        <taxon>Bacillota</taxon>
        <taxon>Bacilli</taxon>
        <taxon>Bacillales</taxon>
        <taxon>Bacillaceae</taxon>
        <taxon>Sutcliffiella</taxon>
    </lineage>
</organism>
<sequence>MKVLIHGFYGAGNAGDDAILHSIINTLKDLDKEVEVTVTTRSNNISAYYDQENTTSILGSDIKGITSKLKDCNLLIVGGGGLFQDYNSFSPENIFINQQGALNYYSYPIILAKMLNVKTMLYAVGIGPLYQEDSKQTMRWIAEIADNITVRDTYSYELLRKLGVTKHVLAADPAIKLPSKLSTVAKKLTKNSPNELNIGLNMRNWSYAEEELIKIQGNLLNYLNSIANKYAIKYYIMPFNKLPSEVKKAKELAELLNGNAEVITYDNSPERYKYVCGKLDLMIAMRLHASIFAIYEGVPSIGISYDGKVGQFFNELQLNDYCFEFNNPNYDKLYEKIEDCLKRPTFHKKIQQNKRKGLIEREDNNRKSLIEICELNSNDK</sequence>
<dbReference type="PANTHER" id="PTHR36836">
    <property type="entry name" value="COLANIC ACID BIOSYNTHESIS PROTEIN WCAK"/>
    <property type="match status" value="1"/>
</dbReference>
<keyword evidence="3" id="KW-1185">Reference proteome</keyword>
<reference evidence="2 3" key="1">
    <citation type="submission" date="2016-12" db="EMBL/GenBank/DDBJ databases">
        <title>The whole genome sequencing and assembly of Bacillus cohnii DSM 6307T strain.</title>
        <authorList>
            <person name="Lee Y.-J."/>
            <person name="Yi H."/>
            <person name="Bahn Y.-S."/>
            <person name="Kim J.F."/>
            <person name="Lee D.-W."/>
        </authorList>
    </citation>
    <scope>NUCLEOTIDE SEQUENCE [LARGE SCALE GENOMIC DNA]</scope>
    <source>
        <strain evidence="2 3">DSM 6307</strain>
    </source>
</reference>
<evidence type="ECO:0000259" key="1">
    <source>
        <dbReference type="Pfam" id="PF04230"/>
    </source>
</evidence>
<evidence type="ECO:0000313" key="2">
    <source>
        <dbReference type="EMBL" id="AST90631.1"/>
    </source>
</evidence>
<protein>
    <recommendedName>
        <fullName evidence="1">Polysaccharide pyruvyl transferase domain-containing protein</fullName>
    </recommendedName>
</protein>
<dbReference type="RefSeq" id="WP_066414759.1">
    <property type="nucleotide sequence ID" value="NZ_JARMVI010000009.1"/>
</dbReference>
<dbReference type="Pfam" id="PF04230">
    <property type="entry name" value="PS_pyruv_trans"/>
    <property type="match status" value="1"/>
</dbReference>
<dbReference type="Proteomes" id="UP000215224">
    <property type="component" value="Chromosome"/>
</dbReference>